<name>A0A212J896_9PROT</name>
<accession>A0A212J896</accession>
<reference evidence="8" key="1">
    <citation type="submission" date="2016-04" db="EMBL/GenBank/DDBJ databases">
        <authorList>
            <person name="Evans L.H."/>
            <person name="Alamgir A."/>
            <person name="Owens N."/>
            <person name="Weber N.D."/>
            <person name="Virtaneva K."/>
            <person name="Barbian K."/>
            <person name="Babar A."/>
            <person name="Rosenke K."/>
        </authorList>
    </citation>
    <scope>NUCLEOTIDE SEQUENCE</scope>
    <source>
        <strain evidence="8">86</strain>
    </source>
</reference>
<dbReference type="FunFam" id="3.30.1360.40:FF:000001">
    <property type="entry name" value="Ribosome-recycling factor"/>
    <property type="match status" value="1"/>
</dbReference>
<dbReference type="PANTHER" id="PTHR20982">
    <property type="entry name" value="RIBOSOME RECYCLING FACTOR"/>
    <property type="match status" value="1"/>
</dbReference>
<organism evidence="8">
    <name type="scientific">uncultured Alphaproteobacteria bacterium</name>
    <dbReference type="NCBI Taxonomy" id="91750"/>
    <lineage>
        <taxon>Bacteria</taxon>
        <taxon>Pseudomonadati</taxon>
        <taxon>Pseudomonadota</taxon>
        <taxon>Alphaproteobacteria</taxon>
        <taxon>environmental samples</taxon>
    </lineage>
</organism>
<dbReference type="GO" id="GO:0005829">
    <property type="term" value="C:cytosol"/>
    <property type="evidence" value="ECO:0007669"/>
    <property type="project" value="GOC"/>
</dbReference>
<dbReference type="EMBL" id="FLUO01000001">
    <property type="protein sequence ID" value="SBV95684.1"/>
    <property type="molecule type" value="Genomic_DNA"/>
</dbReference>
<dbReference type="InterPro" id="IPR002661">
    <property type="entry name" value="Ribosome_recyc_fac"/>
</dbReference>
<comment type="similarity">
    <text evidence="2 6">Belongs to the RRF family.</text>
</comment>
<dbReference type="InterPro" id="IPR036191">
    <property type="entry name" value="RRF_sf"/>
</dbReference>
<evidence type="ECO:0000256" key="5">
    <source>
        <dbReference type="ARBA" id="ARBA00025050"/>
    </source>
</evidence>
<dbReference type="NCBIfam" id="TIGR00496">
    <property type="entry name" value="frr"/>
    <property type="match status" value="1"/>
</dbReference>
<feature type="domain" description="Ribosome recycling factor" evidence="7">
    <location>
        <begin position="25"/>
        <end position="188"/>
    </location>
</feature>
<dbReference type="Gene3D" id="1.10.132.20">
    <property type="entry name" value="Ribosome-recycling factor"/>
    <property type="match status" value="1"/>
</dbReference>
<comment type="subcellular location">
    <subcellularLocation>
        <location evidence="1 6">Cytoplasm</location>
    </subcellularLocation>
</comment>
<dbReference type="CDD" id="cd00520">
    <property type="entry name" value="RRF"/>
    <property type="match status" value="1"/>
</dbReference>
<evidence type="ECO:0000313" key="8">
    <source>
        <dbReference type="EMBL" id="SBV95684.1"/>
    </source>
</evidence>
<dbReference type="Pfam" id="PF01765">
    <property type="entry name" value="RRF"/>
    <property type="match status" value="1"/>
</dbReference>
<evidence type="ECO:0000256" key="2">
    <source>
        <dbReference type="ARBA" id="ARBA00005912"/>
    </source>
</evidence>
<dbReference type="GO" id="GO:0002184">
    <property type="term" value="P:cytoplasmic translational termination"/>
    <property type="evidence" value="ECO:0007669"/>
    <property type="project" value="TreeGrafter"/>
</dbReference>
<sequence length="190" mass="20827">MAAEFDFDELMLDVEGRMEAAVDALKKELAGLRTGRAHTGLLETVQVEVYGALTPLKQVGSVGVPEPRMLSVQVWDKGSVKAVEKAIRDSGLGLNPVVDGQTVRVPIPPLTEERRRDLTKIAGKYAEQSRISVRNARRDGMEALKKAEKDGSVSKDDLHAHGEAIQKVTDRTIKQVDEIAASKEQEIMQV</sequence>
<keyword evidence="4 6" id="KW-0648">Protein biosynthesis</keyword>
<evidence type="ECO:0000256" key="3">
    <source>
        <dbReference type="ARBA" id="ARBA00022490"/>
    </source>
</evidence>
<evidence type="ECO:0000256" key="6">
    <source>
        <dbReference type="HAMAP-Rule" id="MF_00040"/>
    </source>
</evidence>
<comment type="function">
    <text evidence="5 6">Responsible for the release of ribosomes from messenger RNA at the termination of protein biosynthesis. May increase the efficiency of translation by recycling ribosomes from one round of translation to another.</text>
</comment>
<dbReference type="PANTHER" id="PTHR20982:SF3">
    <property type="entry name" value="MITOCHONDRIAL RIBOSOME RECYCLING FACTOR PSEUDO 1"/>
    <property type="match status" value="1"/>
</dbReference>
<dbReference type="Gene3D" id="3.30.1360.40">
    <property type="match status" value="1"/>
</dbReference>
<evidence type="ECO:0000256" key="1">
    <source>
        <dbReference type="ARBA" id="ARBA00004496"/>
    </source>
</evidence>
<dbReference type="HAMAP" id="MF_00040">
    <property type="entry name" value="RRF"/>
    <property type="match status" value="1"/>
</dbReference>
<proteinExistence type="inferred from homology"/>
<gene>
    <name evidence="6 8" type="primary">frr</name>
    <name evidence="8" type="ORF">KL86APRO_10664</name>
</gene>
<dbReference type="FunFam" id="1.10.132.20:FF:000001">
    <property type="entry name" value="Ribosome-recycling factor"/>
    <property type="match status" value="1"/>
</dbReference>
<keyword evidence="3 6" id="KW-0963">Cytoplasm</keyword>
<evidence type="ECO:0000256" key="4">
    <source>
        <dbReference type="ARBA" id="ARBA00022917"/>
    </source>
</evidence>
<protein>
    <recommendedName>
        <fullName evidence="6">Ribosome-recycling factor</fullName>
        <shortName evidence="6">RRF</shortName>
    </recommendedName>
    <alternativeName>
        <fullName evidence="6">Ribosome-releasing factor</fullName>
    </alternativeName>
</protein>
<evidence type="ECO:0000259" key="7">
    <source>
        <dbReference type="Pfam" id="PF01765"/>
    </source>
</evidence>
<dbReference type="AlphaFoldDB" id="A0A212J896"/>
<dbReference type="SUPFAM" id="SSF55194">
    <property type="entry name" value="Ribosome recycling factor, RRF"/>
    <property type="match status" value="1"/>
</dbReference>
<dbReference type="InterPro" id="IPR023584">
    <property type="entry name" value="Ribosome_recyc_fac_dom"/>
</dbReference>
<dbReference type="GO" id="GO:0043023">
    <property type="term" value="F:ribosomal large subunit binding"/>
    <property type="evidence" value="ECO:0007669"/>
    <property type="project" value="TreeGrafter"/>
</dbReference>